<dbReference type="EMBL" id="JANEYG010000119">
    <property type="protein sequence ID" value="KAJ8912623.1"/>
    <property type="molecule type" value="Genomic_DNA"/>
</dbReference>
<name>A0AAV8VER0_9CUCU</name>
<keyword evidence="2" id="KW-1185">Reference proteome</keyword>
<dbReference type="AlphaFoldDB" id="A0AAV8VER0"/>
<gene>
    <name evidence="1" type="ORF">NQ315_000494</name>
</gene>
<evidence type="ECO:0000313" key="2">
    <source>
        <dbReference type="Proteomes" id="UP001159042"/>
    </source>
</evidence>
<accession>A0AAV8VER0</accession>
<organism evidence="1 2">
    <name type="scientific">Exocentrus adspersus</name>
    <dbReference type="NCBI Taxonomy" id="1586481"/>
    <lineage>
        <taxon>Eukaryota</taxon>
        <taxon>Metazoa</taxon>
        <taxon>Ecdysozoa</taxon>
        <taxon>Arthropoda</taxon>
        <taxon>Hexapoda</taxon>
        <taxon>Insecta</taxon>
        <taxon>Pterygota</taxon>
        <taxon>Neoptera</taxon>
        <taxon>Endopterygota</taxon>
        <taxon>Coleoptera</taxon>
        <taxon>Polyphaga</taxon>
        <taxon>Cucujiformia</taxon>
        <taxon>Chrysomeloidea</taxon>
        <taxon>Cerambycidae</taxon>
        <taxon>Lamiinae</taxon>
        <taxon>Acanthocinini</taxon>
        <taxon>Exocentrus</taxon>
    </lineage>
</organism>
<comment type="caution">
    <text evidence="1">The sequence shown here is derived from an EMBL/GenBank/DDBJ whole genome shotgun (WGS) entry which is preliminary data.</text>
</comment>
<protein>
    <submittedName>
        <fullName evidence="1">Uncharacterized protein</fullName>
    </submittedName>
</protein>
<sequence>MGGWRSSTVSETYIEDSIQNRISIANNLLPSSAVPTELTYNTTCAINLNNYSGSLIGSPELKARITGSTGSGINLTHCNIVRYYGTGNMNMQSQATSMKAFLLFIRNSYIHFTPRDENIFISRERKWHFHID</sequence>
<proteinExistence type="predicted"/>
<reference evidence="1 2" key="1">
    <citation type="journal article" date="2023" name="Insect Mol. Biol.">
        <title>Genome sequencing provides insights into the evolution of gene families encoding plant cell wall-degrading enzymes in longhorned beetles.</title>
        <authorList>
            <person name="Shin N.R."/>
            <person name="Okamura Y."/>
            <person name="Kirsch R."/>
            <person name="Pauchet Y."/>
        </authorList>
    </citation>
    <scope>NUCLEOTIDE SEQUENCE [LARGE SCALE GENOMIC DNA]</scope>
    <source>
        <strain evidence="1">EAD_L_NR</strain>
    </source>
</reference>
<evidence type="ECO:0000313" key="1">
    <source>
        <dbReference type="EMBL" id="KAJ8912623.1"/>
    </source>
</evidence>
<dbReference type="Proteomes" id="UP001159042">
    <property type="component" value="Unassembled WGS sequence"/>
</dbReference>